<protein>
    <recommendedName>
        <fullName evidence="9">Beta-xylanase</fullName>
        <ecNumber evidence="9">3.2.1.8</ecNumber>
    </recommendedName>
</protein>
<dbReference type="SUPFAM" id="SSF51445">
    <property type="entry name" value="(Trans)glycosidases"/>
    <property type="match status" value="1"/>
</dbReference>
<comment type="caution">
    <text evidence="11">The sequence shown here is derived from an EMBL/GenBank/DDBJ whole genome shotgun (WGS) entry which is preliminary data.</text>
</comment>
<dbReference type="GO" id="GO:0045493">
    <property type="term" value="P:xylan catabolic process"/>
    <property type="evidence" value="ECO:0007669"/>
    <property type="project" value="UniProtKB-KW"/>
</dbReference>
<dbReference type="Pfam" id="PF00331">
    <property type="entry name" value="Glyco_hydro_10"/>
    <property type="match status" value="1"/>
</dbReference>
<evidence type="ECO:0000256" key="2">
    <source>
        <dbReference type="ARBA" id="ARBA00007495"/>
    </source>
</evidence>
<dbReference type="OrthoDB" id="9809277at2"/>
<dbReference type="GO" id="GO:0031176">
    <property type="term" value="F:endo-1,4-beta-xylanase activity"/>
    <property type="evidence" value="ECO:0007669"/>
    <property type="project" value="UniProtKB-EC"/>
</dbReference>
<evidence type="ECO:0000313" key="12">
    <source>
        <dbReference type="Proteomes" id="UP000294155"/>
    </source>
</evidence>
<keyword evidence="4" id="KW-0732">Signal</keyword>
<dbReference type="PANTHER" id="PTHR31490:SF88">
    <property type="entry name" value="BETA-XYLANASE"/>
    <property type="match status" value="1"/>
</dbReference>
<accession>A0A4Q5LA91</accession>
<evidence type="ECO:0000256" key="5">
    <source>
        <dbReference type="ARBA" id="ARBA00022801"/>
    </source>
</evidence>
<evidence type="ECO:0000256" key="1">
    <source>
        <dbReference type="ARBA" id="ARBA00000681"/>
    </source>
</evidence>
<dbReference type="EC" id="3.2.1.8" evidence="9"/>
<comment type="similarity">
    <text evidence="2 9">Belongs to the glycosyl hydrolase 10 (cellulase F) family.</text>
</comment>
<keyword evidence="6 9" id="KW-0119">Carbohydrate metabolism</keyword>
<evidence type="ECO:0000256" key="8">
    <source>
        <dbReference type="ARBA" id="ARBA00023326"/>
    </source>
</evidence>
<dbReference type="EMBL" id="SEWE01000041">
    <property type="protein sequence ID" value="RYU77856.1"/>
    <property type="molecule type" value="Genomic_DNA"/>
</dbReference>
<name>A0A4Q5LA91_9BACT</name>
<keyword evidence="5 9" id="KW-0378">Hydrolase</keyword>
<keyword evidence="8 9" id="KW-0624">Polysaccharide degradation</keyword>
<keyword evidence="7 9" id="KW-0326">Glycosidase</keyword>
<reference evidence="11 12" key="1">
    <citation type="submission" date="2019-02" db="EMBL/GenBank/DDBJ databases">
        <title>Bacterial novel species isolated from soil.</title>
        <authorList>
            <person name="Jung H.-Y."/>
        </authorList>
    </citation>
    <scope>NUCLEOTIDE SEQUENCE [LARGE SCALE GENOMIC DNA]</scope>
    <source>
        <strain evidence="11 12">1-3-3-3</strain>
    </source>
</reference>
<evidence type="ECO:0000256" key="4">
    <source>
        <dbReference type="ARBA" id="ARBA00022729"/>
    </source>
</evidence>
<evidence type="ECO:0000259" key="10">
    <source>
        <dbReference type="PROSITE" id="PS51760"/>
    </source>
</evidence>
<dbReference type="PRINTS" id="PR00134">
    <property type="entry name" value="GLHYDRLASE10"/>
</dbReference>
<proteinExistence type="inferred from homology"/>
<dbReference type="InterPro" id="IPR001000">
    <property type="entry name" value="GH10_dom"/>
</dbReference>
<keyword evidence="3 11" id="KW-0858">Xylan degradation</keyword>
<dbReference type="PANTHER" id="PTHR31490">
    <property type="entry name" value="GLYCOSYL HYDROLASE"/>
    <property type="match status" value="1"/>
</dbReference>
<gene>
    <name evidence="11" type="ORF">EWM57_16510</name>
</gene>
<evidence type="ECO:0000313" key="11">
    <source>
        <dbReference type="EMBL" id="RYU77856.1"/>
    </source>
</evidence>
<dbReference type="AlphaFoldDB" id="A0A4Q5LA91"/>
<feature type="domain" description="GH10" evidence="10">
    <location>
        <begin position="48"/>
        <end position="369"/>
    </location>
</feature>
<dbReference type="Gene3D" id="3.20.20.80">
    <property type="entry name" value="Glycosidases"/>
    <property type="match status" value="1"/>
</dbReference>
<dbReference type="InterPro" id="IPR044846">
    <property type="entry name" value="GH10"/>
</dbReference>
<evidence type="ECO:0000256" key="6">
    <source>
        <dbReference type="ARBA" id="ARBA00023277"/>
    </source>
</evidence>
<evidence type="ECO:0000256" key="7">
    <source>
        <dbReference type="ARBA" id="ARBA00023295"/>
    </source>
</evidence>
<organism evidence="11 12">
    <name type="scientific">Hymenobacter persicinus</name>
    <dbReference type="NCBI Taxonomy" id="2025506"/>
    <lineage>
        <taxon>Bacteria</taxon>
        <taxon>Pseudomonadati</taxon>
        <taxon>Bacteroidota</taxon>
        <taxon>Cytophagia</taxon>
        <taxon>Cytophagales</taxon>
        <taxon>Hymenobacteraceae</taxon>
        <taxon>Hymenobacter</taxon>
    </lineage>
</organism>
<comment type="catalytic activity">
    <reaction evidence="1 9">
        <text>Endohydrolysis of (1-&gt;4)-beta-D-xylosidic linkages in xylans.</text>
        <dbReference type="EC" id="3.2.1.8"/>
    </reaction>
</comment>
<evidence type="ECO:0000256" key="9">
    <source>
        <dbReference type="RuleBase" id="RU361174"/>
    </source>
</evidence>
<dbReference type="Proteomes" id="UP000294155">
    <property type="component" value="Unassembled WGS sequence"/>
</dbReference>
<sequence length="371" mass="40354">MRLSAAAARFVPPFALFLPVKPLLFLGALGLLLGQCGSKESAAAGPQSQAPGSLRELAPFPVGAAVSVSLLQNNAAYRQVMTTEYSSITAENAMKFGALHPGATTYNWTDADYLVSFARQHNLRVHGHTLLWYNSLPGWVTNFQGDSAAWENLMRTHIQTVVTHFKGQVQGWDVVNEAIDDAGNLRSANLWRQHLGDRYIDRAFQYAHAADPAALLFYNDYGHEYSDARRNGILKLVNDLKARGIPIDGIGLQLHTSSNISDARIASAISAAAATGLRVHVAELDISMNPGRSAGATFTPALAAAQKVKYKALVQTYKALPPAQRYGLTTWNVADADTWKRADCACPEWPLPFDDSYARKPAYDGIVEGLQ</sequence>
<dbReference type="PROSITE" id="PS51760">
    <property type="entry name" value="GH10_2"/>
    <property type="match status" value="1"/>
</dbReference>
<evidence type="ECO:0000256" key="3">
    <source>
        <dbReference type="ARBA" id="ARBA00022651"/>
    </source>
</evidence>
<dbReference type="SMART" id="SM00633">
    <property type="entry name" value="Glyco_10"/>
    <property type="match status" value="1"/>
</dbReference>
<dbReference type="InterPro" id="IPR017853">
    <property type="entry name" value="GH"/>
</dbReference>
<keyword evidence="12" id="KW-1185">Reference proteome</keyword>